<evidence type="ECO:0000313" key="2">
    <source>
        <dbReference type="EMBL" id="MCF0063091.1"/>
    </source>
</evidence>
<proteinExistence type="predicted"/>
<dbReference type="SUPFAM" id="SSF54593">
    <property type="entry name" value="Glyoxalase/Bleomycin resistance protein/Dihydroxybiphenyl dioxygenase"/>
    <property type="match status" value="1"/>
</dbReference>
<gene>
    <name evidence="2" type="ORF">LXM26_16395</name>
</gene>
<accession>A0A9X1PLM7</accession>
<dbReference type="RefSeq" id="WP_234656128.1">
    <property type="nucleotide sequence ID" value="NZ_CP094997.1"/>
</dbReference>
<reference evidence="2" key="1">
    <citation type="submission" date="2021-12" db="EMBL/GenBank/DDBJ databases">
        <title>Novel species in genus Dyadobacter.</title>
        <authorList>
            <person name="Ma C."/>
        </authorList>
    </citation>
    <scope>NUCLEOTIDE SEQUENCE</scope>
    <source>
        <strain evidence="2">LJ419</strain>
    </source>
</reference>
<dbReference type="Gene3D" id="3.10.180.10">
    <property type="entry name" value="2,3-Dihydroxybiphenyl 1,2-Dioxygenase, domain 1"/>
    <property type="match status" value="1"/>
</dbReference>
<dbReference type="InterPro" id="IPR029068">
    <property type="entry name" value="Glyas_Bleomycin-R_OHBP_Dase"/>
</dbReference>
<name>A0A9X1PLM7_9BACT</name>
<dbReference type="Pfam" id="PF00903">
    <property type="entry name" value="Glyoxalase"/>
    <property type="match status" value="1"/>
</dbReference>
<evidence type="ECO:0000313" key="3">
    <source>
        <dbReference type="Proteomes" id="UP001139000"/>
    </source>
</evidence>
<organism evidence="2 3">
    <name type="scientific">Dyadobacter chenwenxiniae</name>
    <dbReference type="NCBI Taxonomy" id="2906456"/>
    <lineage>
        <taxon>Bacteria</taxon>
        <taxon>Pseudomonadati</taxon>
        <taxon>Bacteroidota</taxon>
        <taxon>Cytophagia</taxon>
        <taxon>Cytophagales</taxon>
        <taxon>Spirosomataceae</taxon>
        <taxon>Dyadobacter</taxon>
    </lineage>
</organism>
<sequence>MFKETKAFSGFSVDNLQKAREFYGDILKIDISEMKEMGLLQLHIAGSNDLIIYEKPNHTPATFTVLNFPVPDIDQAVKDLKALGVAFESYDFPELKTDGNNISRGNPSVAWFTDPAGNILSVIQE</sequence>
<dbReference type="EMBL" id="JAJTTC010000003">
    <property type="protein sequence ID" value="MCF0063091.1"/>
    <property type="molecule type" value="Genomic_DNA"/>
</dbReference>
<feature type="domain" description="VOC" evidence="1">
    <location>
        <begin position="5"/>
        <end position="125"/>
    </location>
</feature>
<dbReference type="AlphaFoldDB" id="A0A9X1PLM7"/>
<dbReference type="InterPro" id="IPR004360">
    <property type="entry name" value="Glyas_Fos-R_dOase_dom"/>
</dbReference>
<dbReference type="InterPro" id="IPR037523">
    <property type="entry name" value="VOC_core"/>
</dbReference>
<evidence type="ECO:0000259" key="1">
    <source>
        <dbReference type="PROSITE" id="PS51819"/>
    </source>
</evidence>
<keyword evidence="3" id="KW-1185">Reference proteome</keyword>
<protein>
    <submittedName>
        <fullName evidence="2">VOC family protein</fullName>
    </submittedName>
</protein>
<comment type="caution">
    <text evidence="2">The sequence shown here is derived from an EMBL/GenBank/DDBJ whole genome shotgun (WGS) entry which is preliminary data.</text>
</comment>
<dbReference type="Proteomes" id="UP001139000">
    <property type="component" value="Unassembled WGS sequence"/>
</dbReference>
<dbReference type="PROSITE" id="PS51819">
    <property type="entry name" value="VOC"/>
    <property type="match status" value="1"/>
</dbReference>